<evidence type="ECO:0000313" key="3">
    <source>
        <dbReference type="EMBL" id="ROT72789.1"/>
    </source>
</evidence>
<reference evidence="3 4" key="2">
    <citation type="submission" date="2019-01" db="EMBL/GenBank/DDBJ databases">
        <title>The decoding of complex shrimp genome reveals the adaptation for benthos swimmer, frequently molting mechanism and breeding impact on genome.</title>
        <authorList>
            <person name="Sun Y."/>
            <person name="Gao Y."/>
            <person name="Yu Y."/>
        </authorList>
    </citation>
    <scope>NUCLEOTIDE SEQUENCE [LARGE SCALE GENOMIC DNA]</scope>
    <source>
        <tissue evidence="3">Muscle</tissue>
    </source>
</reference>
<name>A0A423T8L6_PENVA</name>
<gene>
    <name evidence="3" type="ORF">C7M84_008834</name>
</gene>
<organism evidence="3 4">
    <name type="scientific">Penaeus vannamei</name>
    <name type="common">Whiteleg shrimp</name>
    <name type="synonym">Litopenaeus vannamei</name>
    <dbReference type="NCBI Taxonomy" id="6689"/>
    <lineage>
        <taxon>Eukaryota</taxon>
        <taxon>Metazoa</taxon>
        <taxon>Ecdysozoa</taxon>
        <taxon>Arthropoda</taxon>
        <taxon>Crustacea</taxon>
        <taxon>Multicrustacea</taxon>
        <taxon>Malacostraca</taxon>
        <taxon>Eumalacostraca</taxon>
        <taxon>Eucarida</taxon>
        <taxon>Decapoda</taxon>
        <taxon>Dendrobranchiata</taxon>
        <taxon>Penaeoidea</taxon>
        <taxon>Penaeidae</taxon>
        <taxon>Penaeus</taxon>
    </lineage>
</organism>
<evidence type="ECO:0000256" key="1">
    <source>
        <dbReference type="SAM" id="MobiDB-lite"/>
    </source>
</evidence>
<dbReference type="EMBL" id="QCYY01002113">
    <property type="protein sequence ID" value="ROT72789.1"/>
    <property type="molecule type" value="Genomic_DNA"/>
</dbReference>
<feature type="region of interest" description="Disordered" evidence="1">
    <location>
        <begin position="182"/>
        <end position="257"/>
    </location>
</feature>
<accession>A0A423T8L6</accession>
<reference evidence="3 4" key="1">
    <citation type="submission" date="2018-04" db="EMBL/GenBank/DDBJ databases">
        <authorList>
            <person name="Zhang X."/>
            <person name="Yuan J."/>
            <person name="Li F."/>
            <person name="Xiang J."/>
        </authorList>
    </citation>
    <scope>NUCLEOTIDE SEQUENCE [LARGE SCALE GENOMIC DNA]</scope>
    <source>
        <tissue evidence="3">Muscle</tissue>
    </source>
</reference>
<keyword evidence="2" id="KW-0732">Signal</keyword>
<comment type="caution">
    <text evidence="3">The sequence shown here is derived from an EMBL/GenBank/DDBJ whole genome shotgun (WGS) entry which is preliminary data.</text>
</comment>
<feature type="region of interest" description="Disordered" evidence="1">
    <location>
        <begin position="311"/>
        <end position="336"/>
    </location>
</feature>
<feature type="chain" id="PRO_5019473873" evidence="2">
    <location>
        <begin position="22"/>
        <end position="385"/>
    </location>
</feature>
<feature type="compositionally biased region" description="Low complexity" evidence="1">
    <location>
        <begin position="221"/>
        <end position="239"/>
    </location>
</feature>
<keyword evidence="4" id="KW-1185">Reference proteome</keyword>
<feature type="compositionally biased region" description="Basic and acidic residues" evidence="1">
    <location>
        <begin position="125"/>
        <end position="162"/>
    </location>
</feature>
<evidence type="ECO:0000256" key="2">
    <source>
        <dbReference type="SAM" id="SignalP"/>
    </source>
</evidence>
<dbReference type="AlphaFoldDB" id="A0A423T8L6"/>
<evidence type="ECO:0000313" key="4">
    <source>
        <dbReference type="Proteomes" id="UP000283509"/>
    </source>
</evidence>
<proteinExistence type="predicted"/>
<dbReference type="Proteomes" id="UP000283509">
    <property type="component" value="Unassembled WGS sequence"/>
</dbReference>
<sequence length="385" mass="42020">MHVLLPPVLSYFSTFLWLASSSRPSDIVKQDARVVVQRQQEEEGVPGPEYRLEKPFQNTRDMREQSSSYKSWNWPEITATASSVCPPAPCSVRWLCLLGGGGAVSPCCCVFFQYSEKQKCKNGRRKDDVREGSGKEGVRGARAEEGAWRHNNHGQREVCRRARETRRRKTLRDFILGLGITPGRSASTPGLGRAWRRRPAGDSGSRATQDSEGRNRGRSGAGSRAGAQAAGGASGIESGSLRRSKRRLIGNDNYHGVPTRARGGRACRALCPETPLGRVRTKGVRGSRRSPRSTALAEVGVVLPGRLRSERAREGGRARQGSGRSKHDAGGVPHGRARRVSIKRPIPLSCRRSRKGRSCACARLLADRLGVYCFTASTAGARLPL</sequence>
<feature type="signal peptide" evidence="2">
    <location>
        <begin position="1"/>
        <end position="21"/>
    </location>
</feature>
<protein>
    <submittedName>
        <fullName evidence="3">Uncharacterized protein</fullName>
    </submittedName>
</protein>
<feature type="region of interest" description="Disordered" evidence="1">
    <location>
        <begin position="122"/>
        <end position="163"/>
    </location>
</feature>